<dbReference type="CDD" id="cd07723">
    <property type="entry name" value="hydroxyacylglutathione_hydrolase_MBL-fold"/>
    <property type="match status" value="1"/>
</dbReference>
<evidence type="ECO:0000256" key="4">
    <source>
        <dbReference type="ARBA" id="ARBA00022723"/>
    </source>
</evidence>
<keyword evidence="10" id="KW-1185">Reference proteome</keyword>
<dbReference type="UniPathway" id="UPA00619">
    <property type="reaction ID" value="UER00676"/>
</dbReference>
<dbReference type="InterPro" id="IPR017782">
    <property type="entry name" value="Hydroxyacylglutathione_Hdrlase"/>
</dbReference>
<dbReference type="SMART" id="SM00849">
    <property type="entry name" value="Lactamase_B"/>
    <property type="match status" value="1"/>
</dbReference>
<dbReference type="GO" id="GO:0004416">
    <property type="term" value="F:hydroxyacylglutathione hydrolase activity"/>
    <property type="evidence" value="ECO:0007669"/>
    <property type="project" value="UniProtKB-UniRule"/>
</dbReference>
<evidence type="ECO:0000256" key="1">
    <source>
        <dbReference type="ARBA" id="ARBA00001623"/>
    </source>
</evidence>
<evidence type="ECO:0000256" key="2">
    <source>
        <dbReference type="ARBA" id="ARBA00004963"/>
    </source>
</evidence>
<feature type="binding site" evidence="7">
    <location>
        <position position="59"/>
    </location>
    <ligand>
        <name>Zn(2+)</name>
        <dbReference type="ChEBI" id="CHEBI:29105"/>
        <label>1</label>
    </ligand>
</feature>
<feature type="binding site" evidence="7">
    <location>
        <position position="64"/>
    </location>
    <ligand>
        <name>Zn(2+)</name>
        <dbReference type="ChEBI" id="CHEBI:29105"/>
        <label>2</label>
    </ligand>
</feature>
<gene>
    <name evidence="7 9" type="primary">gloB</name>
    <name evidence="9" type="ORF">FE263_08650</name>
</gene>
<comment type="similarity">
    <text evidence="3 7">Belongs to the metallo-beta-lactamase superfamily. Glyoxalase II family.</text>
</comment>
<dbReference type="GO" id="GO:0019243">
    <property type="term" value="P:methylglyoxal catabolic process to D-lactate via S-lactoyl-glutathione"/>
    <property type="evidence" value="ECO:0007669"/>
    <property type="project" value="UniProtKB-UniRule"/>
</dbReference>
<sequence>MALNIRAIPILSDNYAWLLRDAASDEFAIVDPAELDPVMKAIEAEREAGGRPAMILLTHHHSDHIDAAEAVRERTGMAIVGATADRRRLPRLDREVAEGDTLALGESVAQIIETPGHTRGHISYFFAATPALFCGDTLFSLGCGRLLEGSPAEMFDSLRRLATLPPQTLVCCGHEYTEANARFALAALPDDRVVAERAAEVFALRRNHAATLPVQLGLELSTNPFLRSPDLADFTRLRRWKDSFR</sequence>
<dbReference type="InterPro" id="IPR001279">
    <property type="entry name" value="Metallo-B-lactamas"/>
</dbReference>
<dbReference type="InterPro" id="IPR032282">
    <property type="entry name" value="HAGH_C"/>
</dbReference>
<dbReference type="RefSeq" id="WP_138325527.1">
    <property type="nucleotide sequence ID" value="NZ_VCDI01000002.1"/>
</dbReference>
<evidence type="ECO:0000313" key="9">
    <source>
        <dbReference type="EMBL" id="TLU73447.1"/>
    </source>
</evidence>
<comment type="cofactor">
    <cofactor evidence="7">
        <name>Zn(2+)</name>
        <dbReference type="ChEBI" id="CHEBI:29105"/>
    </cofactor>
    <text evidence="7">Binds 2 Zn(2+) ions per subunit.</text>
</comment>
<dbReference type="AlphaFoldDB" id="A0A5R9JA80"/>
<dbReference type="EMBL" id="VCDI01000002">
    <property type="protein sequence ID" value="TLU73447.1"/>
    <property type="molecule type" value="Genomic_DNA"/>
</dbReference>
<comment type="function">
    <text evidence="7">Thiolesterase that catalyzes the hydrolysis of S-D-lactoyl-glutathione to form glutathione and D-lactic acid.</text>
</comment>
<accession>A0A5R9JA80</accession>
<keyword evidence="5 7" id="KW-0378">Hydrolase</keyword>
<comment type="caution">
    <text evidence="9">The sequence shown here is derived from an EMBL/GenBank/DDBJ whole genome shotgun (WGS) entry which is preliminary data.</text>
</comment>
<comment type="catalytic activity">
    <reaction evidence="1 7">
        <text>an S-(2-hydroxyacyl)glutathione + H2O = a 2-hydroxy carboxylate + glutathione + H(+)</text>
        <dbReference type="Rhea" id="RHEA:21864"/>
        <dbReference type="ChEBI" id="CHEBI:15377"/>
        <dbReference type="ChEBI" id="CHEBI:15378"/>
        <dbReference type="ChEBI" id="CHEBI:57925"/>
        <dbReference type="ChEBI" id="CHEBI:58896"/>
        <dbReference type="ChEBI" id="CHEBI:71261"/>
        <dbReference type="EC" id="3.1.2.6"/>
    </reaction>
</comment>
<dbReference type="SUPFAM" id="SSF56281">
    <property type="entry name" value="Metallo-hydrolase/oxidoreductase"/>
    <property type="match status" value="1"/>
</dbReference>
<evidence type="ECO:0000256" key="5">
    <source>
        <dbReference type="ARBA" id="ARBA00022801"/>
    </source>
</evidence>
<evidence type="ECO:0000259" key="8">
    <source>
        <dbReference type="SMART" id="SM00849"/>
    </source>
</evidence>
<dbReference type="NCBIfam" id="TIGR03413">
    <property type="entry name" value="GSH_gloB"/>
    <property type="match status" value="1"/>
</dbReference>
<dbReference type="InterPro" id="IPR050110">
    <property type="entry name" value="Glyoxalase_II_hydrolase"/>
</dbReference>
<dbReference type="PIRSF" id="PIRSF005457">
    <property type="entry name" value="Glx"/>
    <property type="match status" value="1"/>
</dbReference>
<keyword evidence="4 7" id="KW-0479">Metal-binding</keyword>
<dbReference type="Pfam" id="PF16123">
    <property type="entry name" value="HAGH_C"/>
    <property type="match status" value="1"/>
</dbReference>
<dbReference type="GO" id="GO:0046872">
    <property type="term" value="F:metal ion binding"/>
    <property type="evidence" value="ECO:0007669"/>
    <property type="project" value="UniProtKB-KW"/>
</dbReference>
<feature type="domain" description="Metallo-beta-lactamase" evidence="8">
    <location>
        <begin position="13"/>
        <end position="174"/>
    </location>
</feature>
<feature type="binding site" evidence="7">
    <location>
        <position position="174"/>
    </location>
    <ligand>
        <name>Zn(2+)</name>
        <dbReference type="ChEBI" id="CHEBI:29105"/>
        <label>2</label>
    </ligand>
</feature>
<dbReference type="Gene3D" id="3.60.15.10">
    <property type="entry name" value="Ribonuclease Z/Hydroxyacylglutathione hydrolase-like"/>
    <property type="match status" value="1"/>
</dbReference>
<protein>
    <recommendedName>
        <fullName evidence="7">Hydroxyacylglutathione hydrolase</fullName>
        <ecNumber evidence="7">3.1.2.6</ecNumber>
    </recommendedName>
    <alternativeName>
        <fullName evidence="7">Glyoxalase II</fullName>
        <shortName evidence="7">Glx II</shortName>
    </alternativeName>
</protein>
<dbReference type="Pfam" id="PF00753">
    <property type="entry name" value="Lactamase_B"/>
    <property type="match status" value="1"/>
</dbReference>
<dbReference type="OrthoDB" id="9802248at2"/>
<name>A0A5R9JA80_9PROT</name>
<keyword evidence="6 7" id="KW-0862">Zinc</keyword>
<dbReference type="PANTHER" id="PTHR43705:SF1">
    <property type="entry name" value="HYDROXYACYLGLUTATHIONE HYDROLASE GLOB"/>
    <property type="match status" value="1"/>
</dbReference>
<dbReference type="EC" id="3.1.2.6" evidence="7"/>
<comment type="subunit">
    <text evidence="7">Monomer.</text>
</comment>
<feature type="binding site" evidence="7">
    <location>
        <position position="61"/>
    </location>
    <ligand>
        <name>Zn(2+)</name>
        <dbReference type="ChEBI" id="CHEBI:29105"/>
        <label>1</label>
    </ligand>
</feature>
<dbReference type="InterPro" id="IPR035680">
    <property type="entry name" value="Clx_II_MBL"/>
</dbReference>
<dbReference type="PANTHER" id="PTHR43705">
    <property type="entry name" value="HYDROXYACYLGLUTATHIONE HYDROLASE"/>
    <property type="match status" value="1"/>
</dbReference>
<reference evidence="9 10" key="1">
    <citation type="submission" date="2019-05" db="EMBL/GenBank/DDBJ databases">
        <authorList>
            <person name="Pankratov T."/>
            <person name="Grouzdev D."/>
        </authorList>
    </citation>
    <scope>NUCLEOTIDE SEQUENCE [LARGE SCALE GENOMIC DNA]</scope>
    <source>
        <strain evidence="9 10">KEBCLARHB70R</strain>
    </source>
</reference>
<proteinExistence type="inferred from homology"/>
<evidence type="ECO:0000313" key="10">
    <source>
        <dbReference type="Proteomes" id="UP000305654"/>
    </source>
</evidence>
<feature type="binding site" evidence="7">
    <location>
        <position position="117"/>
    </location>
    <ligand>
        <name>Zn(2+)</name>
        <dbReference type="ChEBI" id="CHEBI:29105"/>
        <label>1</label>
    </ligand>
</feature>
<feature type="binding site" evidence="7">
    <location>
        <position position="63"/>
    </location>
    <ligand>
        <name>Zn(2+)</name>
        <dbReference type="ChEBI" id="CHEBI:29105"/>
        <label>2</label>
    </ligand>
</feature>
<feature type="binding site" evidence="7">
    <location>
        <position position="136"/>
    </location>
    <ligand>
        <name>Zn(2+)</name>
        <dbReference type="ChEBI" id="CHEBI:29105"/>
        <label>1</label>
    </ligand>
</feature>
<organism evidence="9 10">
    <name type="scientific">Lichenicoccus roseus</name>
    <dbReference type="NCBI Taxonomy" id="2683649"/>
    <lineage>
        <taxon>Bacteria</taxon>
        <taxon>Pseudomonadati</taxon>
        <taxon>Pseudomonadota</taxon>
        <taxon>Alphaproteobacteria</taxon>
        <taxon>Acetobacterales</taxon>
        <taxon>Acetobacteraceae</taxon>
        <taxon>Lichenicoccus</taxon>
    </lineage>
</organism>
<evidence type="ECO:0000256" key="7">
    <source>
        <dbReference type="HAMAP-Rule" id="MF_01374"/>
    </source>
</evidence>
<evidence type="ECO:0000256" key="3">
    <source>
        <dbReference type="ARBA" id="ARBA00006759"/>
    </source>
</evidence>
<evidence type="ECO:0000256" key="6">
    <source>
        <dbReference type="ARBA" id="ARBA00022833"/>
    </source>
</evidence>
<dbReference type="InterPro" id="IPR036866">
    <property type="entry name" value="RibonucZ/Hydroxyglut_hydro"/>
</dbReference>
<dbReference type="Proteomes" id="UP000305654">
    <property type="component" value="Unassembled WGS sequence"/>
</dbReference>
<feature type="binding site" evidence="7">
    <location>
        <position position="136"/>
    </location>
    <ligand>
        <name>Zn(2+)</name>
        <dbReference type="ChEBI" id="CHEBI:29105"/>
        <label>2</label>
    </ligand>
</feature>
<dbReference type="HAMAP" id="MF_01374">
    <property type="entry name" value="Glyoxalase_2"/>
    <property type="match status" value="1"/>
</dbReference>
<comment type="pathway">
    <text evidence="2 7">Secondary metabolite metabolism; methylglyoxal degradation; (R)-lactate from methylglyoxal: step 2/2.</text>
</comment>